<comment type="caution">
    <text evidence="1">The sequence shown here is derived from an EMBL/GenBank/DDBJ whole genome shotgun (WGS) entry which is preliminary data.</text>
</comment>
<protein>
    <submittedName>
        <fullName evidence="1">Uncharacterized protein</fullName>
    </submittedName>
</protein>
<keyword evidence="2" id="KW-1185">Reference proteome</keyword>
<evidence type="ECO:0000313" key="1">
    <source>
        <dbReference type="EMBL" id="RWU09887.1"/>
    </source>
</evidence>
<dbReference type="RefSeq" id="WP_128353262.1">
    <property type="nucleotide sequence ID" value="NZ_QMHN01000001.1"/>
</dbReference>
<dbReference type="Proteomes" id="UP000284120">
    <property type="component" value="Unassembled WGS sequence"/>
</dbReference>
<gene>
    <name evidence="1" type="ORF">DPV69_00635</name>
</gene>
<dbReference type="EMBL" id="SAYW01000001">
    <property type="protein sequence ID" value="RWU09887.1"/>
    <property type="molecule type" value="Genomic_DNA"/>
</dbReference>
<proteinExistence type="predicted"/>
<accession>A0A3S3PCV0</accession>
<reference evidence="1 2" key="1">
    <citation type="submission" date="2018-06" db="EMBL/GenBank/DDBJ databases">
        <title>Pedobacter endophyticus sp. nov., an endophytic bacterium isolated from a leaf of Triticum aestivum.</title>
        <authorList>
            <person name="Zhang L."/>
        </authorList>
    </citation>
    <scope>NUCLEOTIDE SEQUENCE [LARGE SCALE GENOMIC DNA]</scope>
    <source>
        <strain evidence="1 2">CM134L-2</strain>
    </source>
</reference>
<dbReference type="AlphaFoldDB" id="A0A3S3PCV0"/>
<name>A0A3S3PCV0_9SPHI</name>
<evidence type="ECO:0000313" key="2">
    <source>
        <dbReference type="Proteomes" id="UP000284120"/>
    </source>
</evidence>
<sequence>MDPRKRVIIHPYDLLYHFCGCEKSCYNLYHDIRETFNLPKDRKITIFHIRDYYNISLEDARIAIFGD</sequence>
<organism evidence="1 2">
    <name type="scientific">Pedobacter chitinilyticus</name>
    <dbReference type="NCBI Taxonomy" id="2233776"/>
    <lineage>
        <taxon>Bacteria</taxon>
        <taxon>Pseudomonadati</taxon>
        <taxon>Bacteroidota</taxon>
        <taxon>Sphingobacteriia</taxon>
        <taxon>Sphingobacteriales</taxon>
        <taxon>Sphingobacteriaceae</taxon>
        <taxon>Pedobacter</taxon>
    </lineage>
</organism>